<dbReference type="InterPro" id="IPR051449">
    <property type="entry name" value="ABC-2_transporter_component"/>
</dbReference>
<dbReference type="EMBL" id="QSVN01000006">
    <property type="protein sequence ID" value="RGO32766.1"/>
    <property type="molecule type" value="Genomic_DNA"/>
</dbReference>
<dbReference type="Proteomes" id="UP000261285">
    <property type="component" value="Unassembled WGS sequence"/>
</dbReference>
<dbReference type="PANTHER" id="PTHR30294">
    <property type="entry name" value="MEMBRANE COMPONENT OF ABC TRANSPORTER YHHJ-RELATED"/>
    <property type="match status" value="1"/>
</dbReference>
<evidence type="ECO:0000313" key="12">
    <source>
        <dbReference type="EMBL" id="RGO32766.1"/>
    </source>
</evidence>
<keyword evidence="3 6" id="KW-0812">Transmembrane</keyword>
<evidence type="ECO:0000256" key="3">
    <source>
        <dbReference type="ARBA" id="ARBA00022692"/>
    </source>
</evidence>
<dbReference type="GO" id="GO:0140359">
    <property type="term" value="F:ABC-type transporter activity"/>
    <property type="evidence" value="ECO:0007669"/>
    <property type="project" value="InterPro"/>
</dbReference>
<keyword evidence="18" id="KW-1185">Reference proteome</keyword>
<evidence type="ECO:0000313" key="15">
    <source>
        <dbReference type="Proteomes" id="UP000095485"/>
    </source>
</evidence>
<dbReference type="RefSeq" id="WP_022415059.1">
    <property type="nucleotide sequence ID" value="NZ_CABMEZ010000006.1"/>
</dbReference>
<dbReference type="EMBL" id="CZAY01000034">
    <property type="protein sequence ID" value="CUQ23501.1"/>
    <property type="molecule type" value="Genomic_DNA"/>
</dbReference>
<feature type="transmembrane region" description="Helical" evidence="6">
    <location>
        <begin position="181"/>
        <end position="201"/>
    </location>
</feature>
<dbReference type="EMBL" id="QRIC01000028">
    <property type="protein sequence ID" value="RHG23660.1"/>
    <property type="molecule type" value="Genomic_DNA"/>
</dbReference>
<keyword evidence="2" id="KW-1003">Cell membrane</keyword>
<dbReference type="EMBL" id="CYXO01000008">
    <property type="protein sequence ID" value="CUN02788.1"/>
    <property type="molecule type" value="Genomic_DNA"/>
</dbReference>
<dbReference type="EMBL" id="CYYM01000001">
    <property type="protein sequence ID" value="CUN34699.1"/>
    <property type="molecule type" value="Genomic_DNA"/>
</dbReference>
<keyword evidence="4 6" id="KW-1133">Transmembrane helix</keyword>
<dbReference type="GeneID" id="96230496"/>
<reference evidence="10 19" key="3">
    <citation type="journal article" date="2019" name="Nat. Med.">
        <title>A library of human gut bacterial isolates paired with longitudinal multiomics data enables mechanistic microbiome research.</title>
        <authorList>
            <person name="Poyet M."/>
            <person name="Groussin M."/>
            <person name="Gibbons S.M."/>
            <person name="Avila-Pacheco J."/>
            <person name="Jiang X."/>
            <person name="Kearney S.M."/>
            <person name="Perrotta A.R."/>
            <person name="Berdy B."/>
            <person name="Zhao S."/>
            <person name="Lieberman T.D."/>
            <person name="Swanson P.K."/>
            <person name="Smith M."/>
            <person name="Roesemann S."/>
            <person name="Alexander J.E."/>
            <person name="Rich S.A."/>
            <person name="Livny J."/>
            <person name="Vlamakis H."/>
            <person name="Clish C."/>
            <person name="Bullock K."/>
            <person name="Deik A."/>
            <person name="Scott J."/>
            <person name="Pierce K.A."/>
            <person name="Xavier R.J."/>
            <person name="Alm E.J."/>
        </authorList>
    </citation>
    <scope>NUCLEOTIDE SEQUENCE [LARGE SCALE GENOMIC DNA]</scope>
    <source>
        <strain evidence="10 19">BIOML-A6</strain>
    </source>
</reference>
<dbReference type="Pfam" id="PF12679">
    <property type="entry name" value="ABC2_membrane_2"/>
    <property type="match status" value="1"/>
</dbReference>
<evidence type="ECO:0000256" key="4">
    <source>
        <dbReference type="ARBA" id="ARBA00022989"/>
    </source>
</evidence>
<dbReference type="Proteomes" id="UP000095597">
    <property type="component" value="Unassembled WGS sequence"/>
</dbReference>
<dbReference type="PANTHER" id="PTHR30294:SF29">
    <property type="entry name" value="MULTIDRUG ABC TRANSPORTER PERMEASE YBHS-RELATED"/>
    <property type="match status" value="1"/>
</dbReference>
<reference evidence="11" key="5">
    <citation type="submission" date="2020-02" db="EMBL/GenBank/DDBJ databases">
        <authorList>
            <person name="Littmann E."/>
            <person name="Sorbara M."/>
        </authorList>
    </citation>
    <scope>NUCLEOTIDE SEQUENCE</scope>
    <source>
        <strain evidence="11">MSK.10.16</strain>
    </source>
</reference>
<reference evidence="11" key="4">
    <citation type="journal article" date="2020" name="Cell Host Microbe">
        <title>Functional and Genomic Variation between Human-Derived Isolates of Lachnospiraceae Reveals Inter- and Intra-Species Diversity.</title>
        <authorList>
            <person name="Sorbara M.T."/>
            <person name="Littmann E.R."/>
            <person name="Fontana E."/>
            <person name="Moody T.U."/>
            <person name="Kohout C.E."/>
            <person name="Gjonbalaj M."/>
            <person name="Eaton V."/>
            <person name="Seok R."/>
            <person name="Leiner I.M."/>
            <person name="Pamer E.G."/>
        </authorList>
    </citation>
    <scope>NUCLEOTIDE SEQUENCE</scope>
    <source>
        <strain evidence="11">MSK.10.16</strain>
    </source>
</reference>
<dbReference type="Proteomes" id="UP000724058">
    <property type="component" value="Unassembled WGS sequence"/>
</dbReference>
<evidence type="ECO:0000313" key="13">
    <source>
        <dbReference type="EMBL" id="RHG23660.1"/>
    </source>
</evidence>
<evidence type="ECO:0000256" key="5">
    <source>
        <dbReference type="ARBA" id="ARBA00023136"/>
    </source>
</evidence>
<evidence type="ECO:0000313" key="10">
    <source>
        <dbReference type="EMBL" id="MZK40366.1"/>
    </source>
</evidence>
<reference evidence="17 18" key="2">
    <citation type="submission" date="2018-08" db="EMBL/GenBank/DDBJ databases">
        <title>A genome reference for cultivated species of the human gut microbiota.</title>
        <authorList>
            <person name="Zou Y."/>
            <person name="Xue W."/>
            <person name="Luo G."/>
        </authorList>
    </citation>
    <scope>NUCLEOTIDE SEQUENCE [LARGE SCALE GENOMIC DNA]</scope>
    <source>
        <strain evidence="13 18">AM22-22</strain>
        <strain evidence="12 17">OM02-16</strain>
    </source>
</reference>
<evidence type="ECO:0000313" key="18">
    <source>
        <dbReference type="Proteomes" id="UP000284095"/>
    </source>
</evidence>
<evidence type="ECO:0000313" key="7">
    <source>
        <dbReference type="EMBL" id="CUN02788.1"/>
    </source>
</evidence>
<feature type="transmembrane region" description="Helical" evidence="6">
    <location>
        <begin position="155"/>
        <end position="175"/>
    </location>
</feature>
<dbReference type="STRING" id="88431.ERS852423_02524"/>
<accession>A0A173TNJ9</accession>
<name>A0A173TNJ9_9FIRM</name>
<protein>
    <submittedName>
        <fullName evidence="10 12">ABC transporter</fullName>
    </submittedName>
    <submittedName>
        <fullName evidence="7">ABC-type transport system involved in multi-copper enzyme maturation, permease component</fullName>
    </submittedName>
</protein>
<dbReference type="Proteomes" id="UP000472916">
    <property type="component" value="Unassembled WGS sequence"/>
</dbReference>
<feature type="transmembrane region" description="Helical" evidence="6">
    <location>
        <begin position="12"/>
        <end position="35"/>
    </location>
</feature>
<dbReference type="Proteomes" id="UP000095485">
    <property type="component" value="Unassembled WGS sequence"/>
</dbReference>
<sequence length="288" mass="32312">MRAIYKRELRSYFHSMIGYVFIAFLVAYTGIYFLAYNLNYGYPYFSYVLSGILFVYLVAIPILTMRCFAEDKKNKTDQMLLTAPVSLFEIVLGKYLAMVTITAVPCVIYLIFPLIIKAQGTAYIKVDYLAILVFFLLGCVYISIGMFVSSLTESVIIAAIGAFGILLLTYLWSGILNFIPSAAWANALAVAVLLTLVVLAVWNMTKNVVISGVLELIVLAGTLITYFVKKTVFESLLSTVLGKLELTEVFSNIADNHLLDVSGIILYLSLIVLFFFLTMQMIQKRRWS</sequence>
<dbReference type="Proteomes" id="UP000284095">
    <property type="component" value="Unassembled WGS sequence"/>
</dbReference>
<organism evidence="7 16">
    <name type="scientific">Dorea longicatena</name>
    <dbReference type="NCBI Taxonomy" id="88431"/>
    <lineage>
        <taxon>Bacteria</taxon>
        <taxon>Bacillati</taxon>
        <taxon>Bacillota</taxon>
        <taxon>Clostridia</taxon>
        <taxon>Lachnospirales</taxon>
        <taxon>Lachnospiraceae</taxon>
        <taxon>Dorea</taxon>
    </lineage>
</organism>
<evidence type="ECO:0000313" key="17">
    <source>
        <dbReference type="Proteomes" id="UP000261285"/>
    </source>
</evidence>
<evidence type="ECO:0000313" key="11">
    <source>
        <dbReference type="EMBL" id="NSE57686.1"/>
    </source>
</evidence>
<evidence type="ECO:0000313" key="16">
    <source>
        <dbReference type="Proteomes" id="UP000095597"/>
    </source>
</evidence>
<dbReference type="AlphaFoldDB" id="A0A173TNJ9"/>
<feature type="transmembrane region" description="Helical" evidence="6">
    <location>
        <begin position="95"/>
        <end position="116"/>
    </location>
</feature>
<gene>
    <name evidence="13" type="ORF">DW265_11365</name>
    <name evidence="12" type="ORF">DXB16_07985</name>
    <name evidence="8" type="ORF">ERS852408_00044</name>
    <name evidence="9" type="ORF">ERS852526_03225</name>
    <name evidence="7" type="ORF">ERS852573_01610</name>
    <name evidence="11" type="ORF">G4332_06045</name>
    <name evidence="10" type="ORF">GT528_01290</name>
</gene>
<dbReference type="OrthoDB" id="9794512at2"/>
<evidence type="ECO:0000256" key="1">
    <source>
        <dbReference type="ARBA" id="ARBA00004651"/>
    </source>
</evidence>
<feature type="transmembrane region" description="Helical" evidence="6">
    <location>
        <begin position="128"/>
        <end position="148"/>
    </location>
</feature>
<dbReference type="EMBL" id="JAAIOD010000006">
    <property type="protein sequence ID" value="NSE57686.1"/>
    <property type="molecule type" value="Genomic_DNA"/>
</dbReference>
<feature type="transmembrane region" description="Helical" evidence="6">
    <location>
        <begin position="264"/>
        <end position="282"/>
    </location>
</feature>
<evidence type="ECO:0000256" key="2">
    <source>
        <dbReference type="ARBA" id="ARBA00022475"/>
    </source>
</evidence>
<comment type="subcellular location">
    <subcellularLocation>
        <location evidence="1">Cell membrane</location>
        <topology evidence="1">Multi-pass membrane protein</topology>
    </subcellularLocation>
</comment>
<keyword evidence="5 6" id="KW-0472">Membrane</keyword>
<evidence type="ECO:0000313" key="19">
    <source>
        <dbReference type="Proteomes" id="UP000472916"/>
    </source>
</evidence>
<feature type="transmembrane region" description="Helical" evidence="6">
    <location>
        <begin position="47"/>
        <end position="69"/>
    </location>
</feature>
<dbReference type="Proteomes" id="UP000095380">
    <property type="component" value="Unassembled WGS sequence"/>
</dbReference>
<evidence type="ECO:0000313" key="8">
    <source>
        <dbReference type="EMBL" id="CUN34699.1"/>
    </source>
</evidence>
<dbReference type="GO" id="GO:0005886">
    <property type="term" value="C:plasma membrane"/>
    <property type="evidence" value="ECO:0007669"/>
    <property type="project" value="UniProtKB-SubCell"/>
</dbReference>
<dbReference type="EMBL" id="WWSC01000001">
    <property type="protein sequence ID" value="MZK40366.1"/>
    <property type="molecule type" value="Genomic_DNA"/>
</dbReference>
<evidence type="ECO:0000313" key="9">
    <source>
        <dbReference type="EMBL" id="CUQ23501.1"/>
    </source>
</evidence>
<feature type="transmembrane region" description="Helical" evidence="6">
    <location>
        <begin position="208"/>
        <end position="228"/>
    </location>
</feature>
<evidence type="ECO:0000313" key="14">
    <source>
        <dbReference type="Proteomes" id="UP000095380"/>
    </source>
</evidence>
<reference evidence="14 15" key="1">
    <citation type="submission" date="2015-09" db="EMBL/GenBank/DDBJ databases">
        <authorList>
            <consortium name="Pathogen Informatics"/>
        </authorList>
    </citation>
    <scope>NUCLEOTIDE SEQUENCE [LARGE SCALE GENOMIC DNA]</scope>
    <source>
        <strain evidence="8 14">2789STDY5608851</strain>
        <strain evidence="9 15">2789STDY5834914</strain>
        <strain evidence="7 16">2789STDY5834961</strain>
    </source>
</reference>
<evidence type="ECO:0000256" key="6">
    <source>
        <dbReference type="SAM" id="Phobius"/>
    </source>
</evidence>
<proteinExistence type="predicted"/>